<feature type="domain" description="DUF1559" evidence="2">
    <location>
        <begin position="35"/>
        <end position="331"/>
    </location>
</feature>
<dbReference type="Pfam" id="PF07596">
    <property type="entry name" value="SBP_bac_10"/>
    <property type="match status" value="1"/>
</dbReference>
<evidence type="ECO:0000259" key="2">
    <source>
        <dbReference type="Pfam" id="PF07596"/>
    </source>
</evidence>
<dbReference type="InterPro" id="IPR027558">
    <property type="entry name" value="Pre_pil_HX9DG_C"/>
</dbReference>
<keyword evidence="1" id="KW-0812">Transmembrane</keyword>
<sequence length="352" mass="38053">MHHRFGRIRGFTLVELLVVIAIIGVLIALLLPAVQQAREAARRTECVNNLKQIGIALHNYHDTFGLLPPLAILGNGSGNPQAARHYTWISLLLPQFEQGSLHNQFNFSAPAWNQALPNGLGNLQGAPVASILRCPSDGDFRDASATGGVSVTNYAASEGYHWWQTANISADTFTNTHGVPGLPSESNARDWNGAFTIGNKNDLSRFLDGTSNTIMVAEANATGYKSGGDRWNAGTGIRRQATTEAVIRPAYVFTGSHGFSRRAPYSDPEGNAVTADGWFRSPSNGTPHHFTPSYISYRNINNDWQGPSSMHPGVVMCLMGDGSVNRITEGITYWTWLSMNGLADGVVASLDN</sequence>
<proteinExistence type="predicted"/>
<dbReference type="InterPro" id="IPR011453">
    <property type="entry name" value="DUF1559"/>
</dbReference>
<gene>
    <name evidence="3" type="ORF">C5Y96_01425</name>
</gene>
<dbReference type="InterPro" id="IPR012902">
    <property type="entry name" value="N_methyl_site"/>
</dbReference>
<dbReference type="OrthoDB" id="255848at2"/>
<dbReference type="Pfam" id="PF07963">
    <property type="entry name" value="N_methyl"/>
    <property type="match status" value="1"/>
</dbReference>
<evidence type="ECO:0000313" key="3">
    <source>
        <dbReference type="EMBL" id="PQO40261.1"/>
    </source>
</evidence>
<evidence type="ECO:0000313" key="4">
    <source>
        <dbReference type="Proteomes" id="UP000240009"/>
    </source>
</evidence>
<dbReference type="PANTHER" id="PTHR30093">
    <property type="entry name" value="GENERAL SECRETION PATHWAY PROTEIN G"/>
    <property type="match status" value="1"/>
</dbReference>
<dbReference type="SUPFAM" id="SSF54523">
    <property type="entry name" value="Pili subunits"/>
    <property type="match status" value="1"/>
</dbReference>
<comment type="caution">
    <text evidence="3">The sequence shown here is derived from an EMBL/GenBank/DDBJ whole genome shotgun (WGS) entry which is preliminary data.</text>
</comment>
<dbReference type="RefSeq" id="WP_105349769.1">
    <property type="nucleotide sequence ID" value="NZ_PUIA01000014.1"/>
</dbReference>
<evidence type="ECO:0000256" key="1">
    <source>
        <dbReference type="SAM" id="Phobius"/>
    </source>
</evidence>
<dbReference type="InterPro" id="IPR045584">
    <property type="entry name" value="Pilin-like"/>
</dbReference>
<keyword evidence="1" id="KW-0472">Membrane</keyword>
<dbReference type="EMBL" id="PUIA01000014">
    <property type="protein sequence ID" value="PQO40261.1"/>
    <property type="molecule type" value="Genomic_DNA"/>
</dbReference>
<keyword evidence="1" id="KW-1133">Transmembrane helix</keyword>
<dbReference type="PROSITE" id="PS00409">
    <property type="entry name" value="PROKAR_NTER_METHYL"/>
    <property type="match status" value="1"/>
</dbReference>
<reference evidence="3 4" key="1">
    <citation type="submission" date="2018-02" db="EMBL/GenBank/DDBJ databases">
        <title>Comparative genomes isolates from brazilian mangrove.</title>
        <authorList>
            <person name="Araujo J.E."/>
            <person name="Taketani R.G."/>
            <person name="Silva M.C.P."/>
            <person name="Loureco M.V."/>
            <person name="Andreote F.D."/>
        </authorList>
    </citation>
    <scope>NUCLEOTIDE SEQUENCE [LARGE SCALE GENOMIC DNA]</scope>
    <source>
        <strain evidence="3 4">HEX-2 MGV</strain>
    </source>
</reference>
<dbReference type="Proteomes" id="UP000240009">
    <property type="component" value="Unassembled WGS sequence"/>
</dbReference>
<dbReference type="NCBIfam" id="TIGR04294">
    <property type="entry name" value="pre_pil_HX9DG"/>
    <property type="match status" value="1"/>
</dbReference>
<dbReference type="PANTHER" id="PTHR30093:SF2">
    <property type="entry name" value="TYPE II SECRETION SYSTEM PROTEIN H"/>
    <property type="match status" value="1"/>
</dbReference>
<accession>A0A2S8G7N1</accession>
<feature type="transmembrane region" description="Helical" evidence="1">
    <location>
        <begin position="12"/>
        <end position="34"/>
    </location>
</feature>
<dbReference type="Gene3D" id="3.30.700.10">
    <property type="entry name" value="Glycoprotein, Type 4 Pilin"/>
    <property type="match status" value="1"/>
</dbReference>
<dbReference type="AlphaFoldDB" id="A0A2S8G7N1"/>
<organism evidence="3 4">
    <name type="scientific">Blastopirellula marina</name>
    <dbReference type="NCBI Taxonomy" id="124"/>
    <lineage>
        <taxon>Bacteria</taxon>
        <taxon>Pseudomonadati</taxon>
        <taxon>Planctomycetota</taxon>
        <taxon>Planctomycetia</taxon>
        <taxon>Pirellulales</taxon>
        <taxon>Pirellulaceae</taxon>
        <taxon>Blastopirellula</taxon>
    </lineage>
</organism>
<protein>
    <recommendedName>
        <fullName evidence="2">DUF1559 domain-containing protein</fullName>
    </recommendedName>
</protein>
<name>A0A2S8G7N1_9BACT</name>
<dbReference type="NCBIfam" id="TIGR02532">
    <property type="entry name" value="IV_pilin_GFxxxE"/>
    <property type="match status" value="1"/>
</dbReference>